<evidence type="ECO:0000313" key="7">
    <source>
        <dbReference type="EMBL" id="SEN96508.1"/>
    </source>
</evidence>
<dbReference type="EMBL" id="CP076607">
    <property type="protein sequence ID" value="QWU17568.1"/>
    <property type="molecule type" value="Genomic_DNA"/>
</dbReference>
<dbReference type="InterPro" id="IPR006059">
    <property type="entry name" value="SBP"/>
</dbReference>
<evidence type="ECO:0000256" key="3">
    <source>
        <dbReference type="ARBA" id="ARBA00022729"/>
    </source>
</evidence>
<accession>A0A1H8KVS1</accession>
<keyword evidence="7" id="KW-0762">Sugar transport</keyword>
<keyword evidence="9" id="KW-1185">Reference proteome</keyword>
<protein>
    <submittedName>
        <fullName evidence="6">Extracellular solute-binding protein</fullName>
    </submittedName>
    <submittedName>
        <fullName evidence="7">Multiple sugar transport system substrate-binding protein</fullName>
    </submittedName>
</protein>
<dbReference type="EMBL" id="FODH01000004">
    <property type="protein sequence ID" value="SEN96508.1"/>
    <property type="molecule type" value="Genomic_DNA"/>
</dbReference>
<dbReference type="PANTHER" id="PTHR43649:SF34">
    <property type="entry name" value="ABC TRANSPORTER PERIPLASMIC-BINDING PROTEIN YCJN-RELATED"/>
    <property type="match status" value="1"/>
</dbReference>
<evidence type="ECO:0000256" key="5">
    <source>
        <dbReference type="SAM" id="SignalP"/>
    </source>
</evidence>
<sequence length="454" mass="48908">MKGLLTRCVTLALSLTVVLAGCGSNQDSSTDAGGASGGSGQSGTSKVSMVYWPGPESDAMQKVVDAYNSGQGKTDGVNVEMVLLSRDGTYEKEAAMMSSKSDEVDMYFTASYIIGQHAPSLDALDGKVNTDGYLKSSVDSLRMNNETLAIPMDVSNHFLLYRQDLIDKLLSDSAWKSKYGEVSQKVLGQTLEPKDPKDWTWDDFIAAAAFFSQEYNPDSPTKYGTALQMKNLIFNVMIWDDFLWSSGGSWLDESGKPQLNSDAAKKAMGIYSTIYNGKMTSPNSTVAEYPETQAALQSGNAAFAVQWGAAYDELNDPARSPNIAGKIAVAPIPGEHKTHVHALGVGLNKYAKNKEAALKWMNYLTTKDAMQIYADGGGIPPIAEVLNGLGEKKPVLPLIAEHVDKYGYSTPIIAETQPIMLKLAEDLSGAWAGKDDIGKALEKAQTDVTETLSK</sequence>
<reference evidence="6 9" key="2">
    <citation type="submission" date="2021-06" db="EMBL/GenBank/DDBJ databases">
        <title>Whole genome sequence of Paenibacillus sophorae DSM23020 for comparative genomics.</title>
        <authorList>
            <person name="Kim M.-J."/>
            <person name="Lee G."/>
            <person name="Shin J.-H."/>
        </authorList>
    </citation>
    <scope>NUCLEOTIDE SEQUENCE [LARGE SCALE GENOMIC DNA]</scope>
    <source>
        <strain evidence="6 9">DSM 23020</strain>
    </source>
</reference>
<proteinExistence type="inferred from homology"/>
<feature type="signal peptide" evidence="5">
    <location>
        <begin position="1"/>
        <end position="20"/>
    </location>
</feature>
<gene>
    <name evidence="6" type="ORF">KP014_10745</name>
    <name evidence="7" type="ORF">SAMN04487895_1047</name>
</gene>
<dbReference type="PANTHER" id="PTHR43649">
    <property type="entry name" value="ARABINOSE-BINDING PROTEIN-RELATED"/>
    <property type="match status" value="1"/>
</dbReference>
<dbReference type="AlphaFoldDB" id="A0A1H8KVS1"/>
<dbReference type="Proteomes" id="UP000198809">
    <property type="component" value="Unassembled WGS sequence"/>
</dbReference>
<keyword evidence="3 5" id="KW-0732">Signal</keyword>
<evidence type="ECO:0000313" key="6">
    <source>
        <dbReference type="EMBL" id="QWU17568.1"/>
    </source>
</evidence>
<feature type="chain" id="PRO_5038566097" evidence="5">
    <location>
        <begin position="21"/>
        <end position="454"/>
    </location>
</feature>
<organism evidence="7 8">
    <name type="scientific">Paenibacillus sophorae</name>
    <dbReference type="NCBI Taxonomy" id="1333845"/>
    <lineage>
        <taxon>Bacteria</taxon>
        <taxon>Bacillati</taxon>
        <taxon>Bacillota</taxon>
        <taxon>Bacilli</taxon>
        <taxon>Bacillales</taxon>
        <taxon>Paenibacillaceae</taxon>
        <taxon>Paenibacillus</taxon>
    </lineage>
</organism>
<evidence type="ECO:0000256" key="2">
    <source>
        <dbReference type="ARBA" id="ARBA00022448"/>
    </source>
</evidence>
<dbReference type="STRING" id="1333845.SAMN04487895_1047"/>
<dbReference type="Pfam" id="PF01547">
    <property type="entry name" value="SBP_bac_1"/>
    <property type="match status" value="1"/>
</dbReference>
<dbReference type="Gene3D" id="3.40.190.10">
    <property type="entry name" value="Periplasmic binding protein-like II"/>
    <property type="match status" value="1"/>
</dbReference>
<feature type="region of interest" description="Disordered" evidence="4">
    <location>
        <begin position="27"/>
        <end position="47"/>
    </location>
</feature>
<evidence type="ECO:0000256" key="1">
    <source>
        <dbReference type="ARBA" id="ARBA00008520"/>
    </source>
</evidence>
<evidence type="ECO:0000313" key="9">
    <source>
        <dbReference type="Proteomes" id="UP000683429"/>
    </source>
</evidence>
<dbReference type="OrthoDB" id="9808332at2"/>
<comment type="similarity">
    <text evidence="1">Belongs to the bacterial solute-binding protein 1 family.</text>
</comment>
<dbReference type="InterPro" id="IPR050490">
    <property type="entry name" value="Bact_solute-bd_prot1"/>
</dbReference>
<reference evidence="7 8" key="1">
    <citation type="submission" date="2016-10" db="EMBL/GenBank/DDBJ databases">
        <authorList>
            <person name="de Groot N.N."/>
        </authorList>
    </citation>
    <scope>NUCLEOTIDE SEQUENCE [LARGE SCALE GENOMIC DNA]</scope>
    <source>
        <strain evidence="7 8">CGMCC 1.10238</strain>
    </source>
</reference>
<dbReference type="RefSeq" id="WP_051499845.1">
    <property type="nucleotide sequence ID" value="NZ_CP076607.1"/>
</dbReference>
<dbReference type="Proteomes" id="UP000683429">
    <property type="component" value="Chromosome"/>
</dbReference>
<dbReference type="PROSITE" id="PS51257">
    <property type="entry name" value="PROKAR_LIPOPROTEIN"/>
    <property type="match status" value="1"/>
</dbReference>
<evidence type="ECO:0000313" key="8">
    <source>
        <dbReference type="Proteomes" id="UP000198809"/>
    </source>
</evidence>
<name>A0A1H8KVS1_9BACL</name>
<dbReference type="SUPFAM" id="SSF53850">
    <property type="entry name" value="Periplasmic binding protein-like II"/>
    <property type="match status" value="1"/>
</dbReference>
<keyword evidence="2" id="KW-0813">Transport</keyword>
<evidence type="ECO:0000256" key="4">
    <source>
        <dbReference type="SAM" id="MobiDB-lite"/>
    </source>
</evidence>